<evidence type="ECO:0000313" key="2">
    <source>
        <dbReference type="EMBL" id="CAG9540087.1"/>
    </source>
</evidence>
<keyword evidence="3" id="KW-1185">Reference proteome</keyword>
<name>A0A8J2MUC6_9BILA</name>
<dbReference type="AlphaFoldDB" id="A0A8J2MUC6"/>
<dbReference type="Proteomes" id="UP000746747">
    <property type="component" value="Unassembled WGS sequence"/>
</dbReference>
<keyword evidence="1" id="KW-1133">Transmembrane helix</keyword>
<keyword evidence="1" id="KW-0472">Membrane</keyword>
<protein>
    <submittedName>
        <fullName evidence="2">Uncharacterized protein</fullName>
    </submittedName>
</protein>
<evidence type="ECO:0000256" key="1">
    <source>
        <dbReference type="SAM" id="Phobius"/>
    </source>
</evidence>
<comment type="caution">
    <text evidence="2">The sequence shown here is derived from an EMBL/GenBank/DDBJ whole genome shotgun (WGS) entry which is preliminary data.</text>
</comment>
<sequence>MVIDNGTLYHTCICCGQFCGEEIQQASSQDIRMMLANVNPFWIITDISVWSIIFMLLIIFANFCIFIIVFDDLTYLCIFIWVYLAKFWDFHFKLPQRCKLKSMKQFLEKHTLSDYYYTPRNFFIFMGGHSRRFLNDKSAREVRHLARYNRDYQNTQTQAKNTLFMHYLIKKIVSTDSVRIRLNDLRLMEFEVLTQ</sequence>
<dbReference type="OrthoDB" id="5856481at2759"/>
<accession>A0A8J2MUC6</accession>
<organism evidence="2 3">
    <name type="scientific">Cercopithifilaria johnstoni</name>
    <dbReference type="NCBI Taxonomy" id="2874296"/>
    <lineage>
        <taxon>Eukaryota</taxon>
        <taxon>Metazoa</taxon>
        <taxon>Ecdysozoa</taxon>
        <taxon>Nematoda</taxon>
        <taxon>Chromadorea</taxon>
        <taxon>Rhabditida</taxon>
        <taxon>Spirurina</taxon>
        <taxon>Spiruromorpha</taxon>
        <taxon>Filarioidea</taxon>
        <taxon>Onchocercidae</taxon>
        <taxon>Cercopithifilaria</taxon>
    </lineage>
</organism>
<dbReference type="EMBL" id="CAKAEH010001892">
    <property type="protein sequence ID" value="CAG9540087.1"/>
    <property type="molecule type" value="Genomic_DNA"/>
</dbReference>
<proteinExistence type="predicted"/>
<feature type="transmembrane region" description="Helical" evidence="1">
    <location>
        <begin position="41"/>
        <end position="69"/>
    </location>
</feature>
<evidence type="ECO:0000313" key="3">
    <source>
        <dbReference type="Proteomes" id="UP000746747"/>
    </source>
</evidence>
<keyword evidence="1" id="KW-0812">Transmembrane</keyword>
<gene>
    <name evidence="2" type="ORF">CJOHNSTONI_LOCUS9632</name>
</gene>
<reference evidence="2" key="1">
    <citation type="submission" date="2021-09" db="EMBL/GenBank/DDBJ databases">
        <authorList>
            <consortium name="Pathogen Informatics"/>
        </authorList>
    </citation>
    <scope>NUCLEOTIDE SEQUENCE</scope>
</reference>